<dbReference type="AlphaFoldDB" id="A0A7T7IFX0"/>
<dbReference type="RefSeq" id="WP_156909670.1">
    <property type="nucleotide sequence ID" value="NZ_CAUWCU010000007.1"/>
</dbReference>
<proteinExistence type="predicted"/>
<organism evidence="2 3">
    <name type="scientific">Dysosmobacter welbionis</name>
    <dbReference type="NCBI Taxonomy" id="2093857"/>
    <lineage>
        <taxon>Bacteria</taxon>
        <taxon>Bacillati</taxon>
        <taxon>Bacillota</taxon>
        <taxon>Clostridia</taxon>
        <taxon>Eubacteriales</taxon>
        <taxon>Oscillospiraceae</taxon>
        <taxon>Dysosmobacter</taxon>
    </lineage>
</organism>
<gene>
    <name evidence="2" type="ORF">EIO64_18525</name>
</gene>
<reference evidence="3" key="1">
    <citation type="submission" date="2018-12" db="EMBL/GenBank/DDBJ databases">
        <title>Dusodibacter welbiota gen. nov., sp. nov., isolated from human faeces and emended description of the Oscillibacter genus.</title>
        <authorList>
            <person name="Le Roy T."/>
            <person name="Van der Smissen P."/>
            <person name="Delzenne N."/>
            <person name="Muccioli G."/>
            <person name="Collet J.F."/>
            <person name="Cani P.D."/>
        </authorList>
    </citation>
    <scope>NUCLEOTIDE SEQUENCE [LARGE SCALE GENOMIC DNA]</scope>
    <source>
        <strain evidence="3">J115</strain>
    </source>
</reference>
<evidence type="ECO:0000256" key="1">
    <source>
        <dbReference type="SAM" id="Coils"/>
    </source>
</evidence>
<evidence type="ECO:0000313" key="2">
    <source>
        <dbReference type="EMBL" id="QQL05797.1"/>
    </source>
</evidence>
<dbReference type="EMBL" id="CP034413">
    <property type="protein sequence ID" value="QQL05797.1"/>
    <property type="molecule type" value="Genomic_DNA"/>
</dbReference>
<dbReference type="GeneID" id="89520561"/>
<dbReference type="Proteomes" id="UP000298642">
    <property type="component" value="Chromosome"/>
</dbReference>
<protein>
    <submittedName>
        <fullName evidence="2">Uncharacterized protein</fullName>
    </submittedName>
</protein>
<name>A0A7T7IFX0_9FIRM</name>
<keyword evidence="3" id="KW-1185">Reference proteome</keyword>
<dbReference type="KEGG" id="obj:EIO64_18525"/>
<sequence>MQKVSKEYLLLFNAITDAEESLRRLQARLIDAQQKAEELFITDDEADPLSRNI</sequence>
<accession>A0A7T7IFX0</accession>
<keyword evidence="1" id="KW-0175">Coiled coil</keyword>
<evidence type="ECO:0000313" key="3">
    <source>
        <dbReference type="Proteomes" id="UP000298642"/>
    </source>
</evidence>
<feature type="coiled-coil region" evidence="1">
    <location>
        <begin position="15"/>
        <end position="42"/>
    </location>
</feature>